<dbReference type="EMBL" id="BFAA01017139">
    <property type="protein sequence ID" value="GCB78752.1"/>
    <property type="molecule type" value="Genomic_DNA"/>
</dbReference>
<accession>A0A401Q046</accession>
<dbReference type="PANTHER" id="PTHR21064">
    <property type="entry name" value="AMINOGLYCOSIDE PHOSPHOTRANSFERASE DOMAIN-CONTAINING PROTEIN-RELATED"/>
    <property type="match status" value="1"/>
</dbReference>
<dbReference type="PANTHER" id="PTHR21064:SF1">
    <property type="entry name" value="HYDROXYLYSINE KINASE"/>
    <property type="match status" value="1"/>
</dbReference>
<evidence type="ECO:0000256" key="9">
    <source>
        <dbReference type="ARBA" id="ARBA00040505"/>
    </source>
</evidence>
<dbReference type="InterPro" id="IPR002575">
    <property type="entry name" value="Aminoglycoside_PTrfase"/>
</dbReference>
<organism evidence="11 12">
    <name type="scientific">Scyliorhinus torazame</name>
    <name type="common">Cloudy catshark</name>
    <name type="synonym">Catulus torazame</name>
    <dbReference type="NCBI Taxonomy" id="75743"/>
    <lineage>
        <taxon>Eukaryota</taxon>
        <taxon>Metazoa</taxon>
        <taxon>Chordata</taxon>
        <taxon>Craniata</taxon>
        <taxon>Vertebrata</taxon>
        <taxon>Chondrichthyes</taxon>
        <taxon>Elasmobranchii</taxon>
        <taxon>Galeomorphii</taxon>
        <taxon>Galeoidea</taxon>
        <taxon>Carcharhiniformes</taxon>
        <taxon>Scyliorhinidae</taxon>
        <taxon>Scyliorhinus</taxon>
    </lineage>
</organism>
<dbReference type="SUPFAM" id="SSF56112">
    <property type="entry name" value="Protein kinase-like (PK-like)"/>
    <property type="match status" value="1"/>
</dbReference>
<reference evidence="11 12" key="1">
    <citation type="journal article" date="2018" name="Nat. Ecol. Evol.">
        <title>Shark genomes provide insights into elasmobranch evolution and the origin of vertebrates.</title>
        <authorList>
            <person name="Hara Y"/>
            <person name="Yamaguchi K"/>
            <person name="Onimaru K"/>
            <person name="Kadota M"/>
            <person name="Koyanagi M"/>
            <person name="Keeley SD"/>
            <person name="Tatsumi K"/>
            <person name="Tanaka K"/>
            <person name="Motone F"/>
            <person name="Kageyama Y"/>
            <person name="Nozu R"/>
            <person name="Adachi N"/>
            <person name="Nishimura O"/>
            <person name="Nakagawa R"/>
            <person name="Tanegashima C"/>
            <person name="Kiyatake I"/>
            <person name="Matsumoto R"/>
            <person name="Murakumo K"/>
            <person name="Nishida K"/>
            <person name="Terakita A"/>
            <person name="Kuratani S"/>
            <person name="Sato K"/>
            <person name="Hyodo S Kuraku.S."/>
        </authorList>
    </citation>
    <scope>NUCLEOTIDE SEQUENCE [LARGE SCALE GENOMIC DNA]</scope>
</reference>
<evidence type="ECO:0000256" key="1">
    <source>
        <dbReference type="ARBA" id="ARBA00004496"/>
    </source>
</evidence>
<dbReference type="GO" id="GO:0047992">
    <property type="term" value="F:hydroxylysine kinase activity"/>
    <property type="evidence" value="ECO:0007669"/>
    <property type="project" value="UniProtKB-EC"/>
</dbReference>
<dbReference type="InterPro" id="IPR050249">
    <property type="entry name" value="Pseudomonas-type_ThrB"/>
</dbReference>
<dbReference type="GO" id="GO:0005737">
    <property type="term" value="C:cytoplasm"/>
    <property type="evidence" value="ECO:0007669"/>
    <property type="project" value="UniProtKB-SubCell"/>
</dbReference>
<comment type="catalytic activity">
    <reaction evidence="6">
        <text>(5R)-5-hydroxy-L-lysine + GTP = (5R)-5-phosphooxy-L-lysine + GDP + H(+)</text>
        <dbReference type="Rhea" id="RHEA:19049"/>
        <dbReference type="ChEBI" id="CHEBI:15378"/>
        <dbReference type="ChEBI" id="CHEBI:37565"/>
        <dbReference type="ChEBI" id="CHEBI:57882"/>
        <dbReference type="ChEBI" id="CHEBI:58189"/>
        <dbReference type="ChEBI" id="CHEBI:58357"/>
        <dbReference type="EC" id="2.7.1.81"/>
    </reaction>
</comment>
<comment type="subcellular location">
    <subcellularLocation>
        <location evidence="1">Cytoplasm</location>
    </subcellularLocation>
</comment>
<evidence type="ECO:0000256" key="2">
    <source>
        <dbReference type="ARBA" id="ARBA00006219"/>
    </source>
</evidence>
<keyword evidence="4" id="KW-0808">Transferase</keyword>
<sequence length="292" mass="32461">MPSYDDQNFHVLAPESQETGDLSKSYVLKVMNSVDSQDADLIEAQTRAMMFLNEKGFPSPIPIPTTDGKIMSLESIDYGKESKTHMVRLLTYLPGIPLAQMPTGPQILYKAGRTLAEMNRVLAVSQRILPVEVHFTRLNHGDFSHTNILVQPVQSSADHSDPTHPQQALDISGILDFTDMNYGCSVCDVAISIMYLMLESSDPLSTGGHVLSGFESVTPLVPEERDAVFLLVLCRFSQSLVLARYNILLYPGNAEYLLTTARSGWKCLHQLWSLGKEAVEKIWYEAAKPHCT</sequence>
<comment type="function">
    <text evidence="7">Catalyzes the GTP-dependent phosphorylation of 5-hydroxy-L-lysine.</text>
</comment>
<dbReference type="STRING" id="75743.A0A401Q046"/>
<comment type="caution">
    <text evidence="11">The sequence shown here is derived from an EMBL/GenBank/DDBJ whole genome shotgun (WGS) entry which is preliminary data.</text>
</comment>
<dbReference type="AlphaFoldDB" id="A0A401Q046"/>
<dbReference type="InterPro" id="IPR011009">
    <property type="entry name" value="Kinase-like_dom_sf"/>
</dbReference>
<evidence type="ECO:0000259" key="10">
    <source>
        <dbReference type="Pfam" id="PF01636"/>
    </source>
</evidence>
<protein>
    <recommendedName>
        <fullName evidence="9">Hydroxylysine kinase</fullName>
        <ecNumber evidence="8">2.7.1.81</ecNumber>
    </recommendedName>
</protein>
<dbReference type="Gene3D" id="3.90.1200.10">
    <property type="match status" value="1"/>
</dbReference>
<name>A0A401Q046_SCYTO</name>
<dbReference type="Gene3D" id="3.30.200.20">
    <property type="entry name" value="Phosphorylase Kinase, domain 1"/>
    <property type="match status" value="1"/>
</dbReference>
<evidence type="ECO:0000256" key="7">
    <source>
        <dbReference type="ARBA" id="ARBA00037368"/>
    </source>
</evidence>
<keyword evidence="5" id="KW-0418">Kinase</keyword>
<evidence type="ECO:0000256" key="4">
    <source>
        <dbReference type="ARBA" id="ARBA00022679"/>
    </source>
</evidence>
<gene>
    <name evidence="11" type="ORF">scyTo_0020708</name>
</gene>
<dbReference type="EC" id="2.7.1.81" evidence="8"/>
<evidence type="ECO:0000256" key="5">
    <source>
        <dbReference type="ARBA" id="ARBA00022777"/>
    </source>
</evidence>
<dbReference type="Pfam" id="PF01636">
    <property type="entry name" value="APH"/>
    <property type="match status" value="1"/>
</dbReference>
<evidence type="ECO:0000313" key="12">
    <source>
        <dbReference type="Proteomes" id="UP000288216"/>
    </source>
</evidence>
<dbReference type="OMA" id="EFLTRIM"/>
<keyword evidence="3" id="KW-0963">Cytoplasm</keyword>
<dbReference type="OrthoDB" id="9973935at2759"/>
<dbReference type="Proteomes" id="UP000288216">
    <property type="component" value="Unassembled WGS sequence"/>
</dbReference>
<proteinExistence type="inferred from homology"/>
<feature type="domain" description="Aminoglycoside phosphotransferase" evidence="10">
    <location>
        <begin position="17"/>
        <end position="121"/>
    </location>
</feature>
<evidence type="ECO:0000256" key="8">
    <source>
        <dbReference type="ARBA" id="ARBA00038873"/>
    </source>
</evidence>
<evidence type="ECO:0000313" key="11">
    <source>
        <dbReference type="EMBL" id="GCB78752.1"/>
    </source>
</evidence>
<evidence type="ECO:0000256" key="6">
    <source>
        <dbReference type="ARBA" id="ARBA00036820"/>
    </source>
</evidence>
<evidence type="ECO:0000256" key="3">
    <source>
        <dbReference type="ARBA" id="ARBA00022490"/>
    </source>
</evidence>
<keyword evidence="12" id="KW-1185">Reference proteome</keyword>
<comment type="similarity">
    <text evidence="2">Belongs to the aminoglycoside phosphotransferase family.</text>
</comment>